<accession>A0A366HI42</accession>
<evidence type="ECO:0000256" key="5">
    <source>
        <dbReference type="ARBA" id="ARBA00022692"/>
    </source>
</evidence>
<keyword evidence="3" id="KW-0328">Glycosyltransferase</keyword>
<feature type="transmembrane region" description="Helical" evidence="8">
    <location>
        <begin position="650"/>
        <end position="678"/>
    </location>
</feature>
<keyword evidence="7 8" id="KW-0472">Membrane</keyword>
<feature type="transmembrane region" description="Helical" evidence="8">
    <location>
        <begin position="588"/>
        <end position="610"/>
    </location>
</feature>
<evidence type="ECO:0000313" key="9">
    <source>
        <dbReference type="EMBL" id="RBP42381.1"/>
    </source>
</evidence>
<feature type="transmembrane region" description="Helical" evidence="8">
    <location>
        <begin position="310"/>
        <end position="333"/>
    </location>
</feature>
<evidence type="ECO:0000313" key="10">
    <source>
        <dbReference type="Proteomes" id="UP000253426"/>
    </source>
</evidence>
<keyword evidence="2" id="KW-1003">Cell membrane</keyword>
<evidence type="ECO:0000256" key="6">
    <source>
        <dbReference type="ARBA" id="ARBA00022989"/>
    </source>
</evidence>
<dbReference type="PANTHER" id="PTHR33908:SF11">
    <property type="entry name" value="MEMBRANE PROTEIN"/>
    <property type="match status" value="1"/>
</dbReference>
<feature type="transmembrane region" description="Helical" evidence="8">
    <location>
        <begin position="492"/>
        <end position="510"/>
    </location>
</feature>
<feature type="transmembrane region" description="Helical" evidence="8">
    <location>
        <begin position="516"/>
        <end position="549"/>
    </location>
</feature>
<feature type="transmembrane region" description="Helical" evidence="8">
    <location>
        <begin position="556"/>
        <end position="576"/>
    </location>
</feature>
<gene>
    <name evidence="9" type="ORF">DES53_10687</name>
</gene>
<keyword evidence="4" id="KW-0808">Transferase</keyword>
<comment type="caution">
    <text evidence="9">The sequence shown here is derived from an EMBL/GenBank/DDBJ whole genome shotgun (WGS) entry which is preliminary data.</text>
</comment>
<dbReference type="GO" id="GO:0016763">
    <property type="term" value="F:pentosyltransferase activity"/>
    <property type="evidence" value="ECO:0007669"/>
    <property type="project" value="TreeGrafter"/>
</dbReference>
<dbReference type="GO" id="GO:0009103">
    <property type="term" value="P:lipopolysaccharide biosynthetic process"/>
    <property type="evidence" value="ECO:0007669"/>
    <property type="project" value="UniProtKB-ARBA"/>
</dbReference>
<evidence type="ECO:0000256" key="4">
    <source>
        <dbReference type="ARBA" id="ARBA00022679"/>
    </source>
</evidence>
<evidence type="ECO:0000256" key="8">
    <source>
        <dbReference type="SAM" id="Phobius"/>
    </source>
</evidence>
<feature type="transmembrane region" description="Helical" evidence="8">
    <location>
        <begin position="378"/>
        <end position="397"/>
    </location>
</feature>
<evidence type="ECO:0000256" key="2">
    <source>
        <dbReference type="ARBA" id="ARBA00022475"/>
    </source>
</evidence>
<dbReference type="RefSeq" id="WP_113959518.1">
    <property type="nucleotide sequence ID" value="NZ_QNRR01000006.1"/>
</dbReference>
<dbReference type="GO" id="GO:0005886">
    <property type="term" value="C:plasma membrane"/>
    <property type="evidence" value="ECO:0007669"/>
    <property type="project" value="UniProtKB-SubCell"/>
</dbReference>
<dbReference type="OrthoDB" id="9869300at2"/>
<proteinExistence type="predicted"/>
<feature type="transmembrane region" description="Helical" evidence="8">
    <location>
        <begin position="340"/>
        <end position="366"/>
    </location>
</feature>
<dbReference type="PANTHER" id="PTHR33908">
    <property type="entry name" value="MANNOSYLTRANSFERASE YKCB-RELATED"/>
    <property type="match status" value="1"/>
</dbReference>
<organism evidence="9 10">
    <name type="scientific">Roseimicrobium gellanilyticum</name>
    <dbReference type="NCBI Taxonomy" id="748857"/>
    <lineage>
        <taxon>Bacteria</taxon>
        <taxon>Pseudomonadati</taxon>
        <taxon>Verrucomicrobiota</taxon>
        <taxon>Verrucomicrobiia</taxon>
        <taxon>Verrucomicrobiales</taxon>
        <taxon>Verrucomicrobiaceae</taxon>
        <taxon>Roseimicrobium</taxon>
    </lineage>
</organism>
<reference evidence="9 10" key="1">
    <citation type="submission" date="2018-06" db="EMBL/GenBank/DDBJ databases">
        <title>Genomic Encyclopedia of Type Strains, Phase IV (KMG-IV): sequencing the most valuable type-strain genomes for metagenomic binning, comparative biology and taxonomic classification.</title>
        <authorList>
            <person name="Goeker M."/>
        </authorList>
    </citation>
    <scope>NUCLEOTIDE SEQUENCE [LARGE SCALE GENOMIC DNA]</scope>
    <source>
        <strain evidence="9 10">DSM 25532</strain>
    </source>
</reference>
<feature type="transmembrane region" description="Helical" evidence="8">
    <location>
        <begin position="244"/>
        <end position="262"/>
    </location>
</feature>
<evidence type="ECO:0000256" key="7">
    <source>
        <dbReference type="ARBA" id="ARBA00023136"/>
    </source>
</evidence>
<name>A0A366HI42_9BACT</name>
<evidence type="ECO:0008006" key="11">
    <source>
        <dbReference type="Google" id="ProtNLM"/>
    </source>
</evidence>
<keyword evidence="6 8" id="KW-1133">Transmembrane helix</keyword>
<evidence type="ECO:0000256" key="1">
    <source>
        <dbReference type="ARBA" id="ARBA00004651"/>
    </source>
</evidence>
<feature type="transmembrane region" description="Helical" evidence="8">
    <location>
        <begin position="269"/>
        <end position="290"/>
    </location>
</feature>
<keyword evidence="10" id="KW-1185">Reference proteome</keyword>
<dbReference type="AlphaFoldDB" id="A0A366HI42"/>
<protein>
    <recommendedName>
        <fullName evidence="11">Glycosyltransferase RgtA/B/C/D-like domain-containing protein</fullName>
    </recommendedName>
</protein>
<dbReference type="Proteomes" id="UP000253426">
    <property type="component" value="Unassembled WGS sequence"/>
</dbReference>
<sequence>MPHALTTWWETRPAALTALATAALGLLLLLAAVVQDQFGTLSQRIWPMPAAEKLKQDGFAWKTKLPEWGRGSVAAHEVQFLKDGVPTGIRVPHASTIVEKGQGTYKIQKDYIYFSLPGNENPEPYVRSLALLLPRPVSEGWWVISVLLLVAGGTAAARHPEARKMAADAADKLNAVSALTVVGAVFAVALVTTLWRLPAALEYSEGCFSVKGVPYSDAAGWDELAINMAAGRGFEGGFAAQRPLYPAMVSLIYMLTGPSLLVAKMLNAFWLALAAAVVCAIGVKAGSRLAGLAGAMEIAFGEDYISFSQLMLTETLGVLFGTAAVLALGVALAKPEVWRIALAAVLLACANLASGFGFFALIGYGLVAFVTWKIRNGLFSALGRTIFLAFMVALTWAPWIARQHIVHGVNNLSTSSANLMYATATEDGRWSTEVAAEWQQDGVANTHGERYRYYMEKYRAAVKDHPGRYLQTIWRGITTFFQWWEFHGPDHFGVVLIGLLGAAAFLFRQVEAWAAAVSAVLVLLATLALHGLSAVWMWPLATILVLYVSPPERRPLWALVAVGIPFVALLTGMTGGSLGRRMWTCCEWGMPLMLVAGGAGFMRVLATLLLRGARRQSHGPTFVPTVAPVVQDKRNSKQKRRSTGYPARGVTSFASLVGVLLIAHASVASVAATAFYLLNKDKPKAVLSVSPETRQQMLDAARKEYPVLGDARTDDPRLLISVCKFGEYVCELGPSENQNHWARSFETRPYERTVAFVQQLEHAGTGRATLQLRAVPADIPRGEPVLVIGVRNIDPKAHLGHDVEMIEVLGFVPVSVNAQQQVTIPDMTKATWPRLNPEAEKILQPVGIP</sequence>
<dbReference type="EMBL" id="QNRR01000006">
    <property type="protein sequence ID" value="RBP42381.1"/>
    <property type="molecule type" value="Genomic_DNA"/>
</dbReference>
<keyword evidence="5 8" id="KW-0812">Transmembrane</keyword>
<evidence type="ECO:0000256" key="3">
    <source>
        <dbReference type="ARBA" id="ARBA00022676"/>
    </source>
</evidence>
<dbReference type="InterPro" id="IPR050297">
    <property type="entry name" value="LipidA_mod_glycosyltrf_83"/>
</dbReference>
<feature type="transmembrane region" description="Helical" evidence="8">
    <location>
        <begin position="178"/>
        <end position="195"/>
    </location>
</feature>
<comment type="subcellular location">
    <subcellularLocation>
        <location evidence="1">Cell membrane</location>
        <topology evidence="1">Multi-pass membrane protein</topology>
    </subcellularLocation>
</comment>